<proteinExistence type="inferred from homology"/>
<name>A0A956NKR1_UNCEI</name>
<dbReference type="InterPro" id="IPR013149">
    <property type="entry name" value="ADH-like_C"/>
</dbReference>
<evidence type="ECO:0000256" key="5">
    <source>
        <dbReference type="ARBA" id="ARBA00022833"/>
    </source>
</evidence>
<evidence type="ECO:0000259" key="10">
    <source>
        <dbReference type="SMART" id="SM00829"/>
    </source>
</evidence>
<dbReference type="FunFam" id="3.40.50.720:FF:000039">
    <property type="entry name" value="Alcohol dehydrogenase AdhP"/>
    <property type="match status" value="1"/>
</dbReference>
<dbReference type="GO" id="GO:0004022">
    <property type="term" value="F:alcohol dehydrogenase (NAD+) activity"/>
    <property type="evidence" value="ECO:0007669"/>
    <property type="project" value="UniProtKB-EC"/>
</dbReference>
<feature type="region of interest" description="Disordered" evidence="9">
    <location>
        <begin position="232"/>
        <end position="255"/>
    </location>
</feature>
<dbReference type="CDD" id="cd08297">
    <property type="entry name" value="CAD3"/>
    <property type="match status" value="1"/>
</dbReference>
<dbReference type="Gene3D" id="3.40.50.720">
    <property type="entry name" value="NAD(P)-binding Rossmann-like Domain"/>
    <property type="match status" value="1"/>
</dbReference>
<comment type="cofactor">
    <cofactor evidence="1 8">
        <name>Zn(2+)</name>
        <dbReference type="ChEBI" id="CHEBI:29105"/>
    </cofactor>
</comment>
<dbReference type="Gene3D" id="3.90.180.10">
    <property type="entry name" value="Medium-chain alcohol dehydrogenases, catalytic domain"/>
    <property type="match status" value="1"/>
</dbReference>
<evidence type="ECO:0000313" key="12">
    <source>
        <dbReference type="Proteomes" id="UP000739538"/>
    </source>
</evidence>
<dbReference type="InterPro" id="IPR013154">
    <property type="entry name" value="ADH-like_N"/>
</dbReference>
<reference evidence="11" key="1">
    <citation type="submission" date="2020-04" db="EMBL/GenBank/DDBJ databases">
        <authorList>
            <person name="Zhang T."/>
        </authorList>
    </citation>
    <scope>NUCLEOTIDE SEQUENCE</scope>
    <source>
        <strain evidence="11">HKST-UBA02</strain>
    </source>
</reference>
<dbReference type="InterPro" id="IPR020843">
    <property type="entry name" value="ER"/>
</dbReference>
<evidence type="ECO:0000256" key="3">
    <source>
        <dbReference type="ARBA" id="ARBA00013190"/>
    </source>
</evidence>
<accession>A0A956NKR1</accession>
<comment type="caution">
    <text evidence="11">The sequence shown here is derived from an EMBL/GenBank/DDBJ whole genome shotgun (WGS) entry which is preliminary data.</text>
</comment>
<dbReference type="SUPFAM" id="SSF50129">
    <property type="entry name" value="GroES-like"/>
    <property type="match status" value="1"/>
</dbReference>
<evidence type="ECO:0000256" key="4">
    <source>
        <dbReference type="ARBA" id="ARBA00022723"/>
    </source>
</evidence>
<keyword evidence="6" id="KW-0560">Oxidoreductase</keyword>
<dbReference type="PANTHER" id="PTHR42940">
    <property type="entry name" value="ALCOHOL DEHYDROGENASE 1-RELATED"/>
    <property type="match status" value="1"/>
</dbReference>
<sequence length="375" mass="38474">MTVSMKAAVLHALGTPLAIERVPIPTPGEGDVLIRVIACGVCHSDVHAVDGDWERPPVLPLIPGHEVVGRVVALGPGIVERTGSVHSPSVGDLVGVPWMYSSCGTCDSCLAGMETVCSASEATGYTKPGGYAEYLVAPAAFVGRIPEDADPYELAPILCAGVTTFRALKRTGAQPGQWTTIVGVGGLGHLAVQYAKAMGFRVAAVDVSDDKLELAKSHGADLVVNAATSDPAARSAPAAGSNPTATSDPAAGSNPAATIQREIGGTHAAVVTAVAPRAFEQAIAMLRPGGTVVYVGLPGAGQDQVRASISAITNRELSIRGSSIGTRGDLEEAISFAARGLVRATIRKVPLEDVNAVLDEMRRGTLVGRVVLDLE</sequence>
<dbReference type="Proteomes" id="UP000739538">
    <property type="component" value="Unassembled WGS sequence"/>
</dbReference>
<evidence type="ECO:0000256" key="2">
    <source>
        <dbReference type="ARBA" id="ARBA00008072"/>
    </source>
</evidence>
<organism evidence="11 12">
    <name type="scientific">Eiseniibacteriota bacterium</name>
    <dbReference type="NCBI Taxonomy" id="2212470"/>
    <lineage>
        <taxon>Bacteria</taxon>
        <taxon>Candidatus Eiseniibacteriota</taxon>
    </lineage>
</organism>
<dbReference type="GO" id="GO:0008270">
    <property type="term" value="F:zinc ion binding"/>
    <property type="evidence" value="ECO:0007669"/>
    <property type="project" value="InterPro"/>
</dbReference>
<dbReference type="EMBL" id="JAGQHS010000234">
    <property type="protein sequence ID" value="MCA9758940.1"/>
    <property type="molecule type" value="Genomic_DNA"/>
</dbReference>
<reference evidence="11" key="2">
    <citation type="journal article" date="2021" name="Microbiome">
        <title>Successional dynamics and alternative stable states in a saline activated sludge microbial community over 9 years.</title>
        <authorList>
            <person name="Wang Y."/>
            <person name="Ye J."/>
            <person name="Ju F."/>
            <person name="Liu L."/>
            <person name="Boyd J.A."/>
            <person name="Deng Y."/>
            <person name="Parks D.H."/>
            <person name="Jiang X."/>
            <person name="Yin X."/>
            <person name="Woodcroft B.J."/>
            <person name="Tyson G.W."/>
            <person name="Hugenholtz P."/>
            <person name="Polz M.F."/>
            <person name="Zhang T."/>
        </authorList>
    </citation>
    <scope>NUCLEOTIDE SEQUENCE</scope>
    <source>
        <strain evidence="11">HKST-UBA02</strain>
    </source>
</reference>
<gene>
    <name evidence="11" type="ORF">KDA27_24305</name>
</gene>
<evidence type="ECO:0000256" key="9">
    <source>
        <dbReference type="SAM" id="MobiDB-lite"/>
    </source>
</evidence>
<comment type="similarity">
    <text evidence="2 8">Belongs to the zinc-containing alcohol dehydrogenase family.</text>
</comment>
<dbReference type="PANTHER" id="PTHR42940:SF8">
    <property type="entry name" value="VACUOLAR PROTEIN SORTING-ASSOCIATED PROTEIN 11"/>
    <property type="match status" value="1"/>
</dbReference>
<dbReference type="InterPro" id="IPR036291">
    <property type="entry name" value="NAD(P)-bd_dom_sf"/>
</dbReference>
<evidence type="ECO:0000256" key="8">
    <source>
        <dbReference type="RuleBase" id="RU361277"/>
    </source>
</evidence>
<dbReference type="AlphaFoldDB" id="A0A956NKR1"/>
<keyword evidence="4 8" id="KW-0479">Metal-binding</keyword>
<feature type="domain" description="Enoyl reductase (ER)" evidence="10">
    <location>
        <begin position="14"/>
        <end position="372"/>
    </location>
</feature>
<protein>
    <recommendedName>
        <fullName evidence="3">alcohol dehydrogenase</fullName>
        <ecNumber evidence="3">1.1.1.1</ecNumber>
    </recommendedName>
</protein>
<keyword evidence="5 8" id="KW-0862">Zinc</keyword>
<evidence type="ECO:0000313" key="11">
    <source>
        <dbReference type="EMBL" id="MCA9758940.1"/>
    </source>
</evidence>
<dbReference type="EC" id="1.1.1.1" evidence="3"/>
<dbReference type="Pfam" id="PF08240">
    <property type="entry name" value="ADH_N"/>
    <property type="match status" value="1"/>
</dbReference>
<keyword evidence="7" id="KW-0520">NAD</keyword>
<dbReference type="Pfam" id="PF00107">
    <property type="entry name" value="ADH_zinc_N"/>
    <property type="match status" value="1"/>
</dbReference>
<dbReference type="InterPro" id="IPR011032">
    <property type="entry name" value="GroES-like_sf"/>
</dbReference>
<dbReference type="SMART" id="SM00829">
    <property type="entry name" value="PKS_ER"/>
    <property type="match status" value="1"/>
</dbReference>
<dbReference type="InterPro" id="IPR002328">
    <property type="entry name" value="ADH_Zn_CS"/>
</dbReference>
<dbReference type="SUPFAM" id="SSF51735">
    <property type="entry name" value="NAD(P)-binding Rossmann-fold domains"/>
    <property type="match status" value="1"/>
</dbReference>
<evidence type="ECO:0000256" key="6">
    <source>
        <dbReference type="ARBA" id="ARBA00023002"/>
    </source>
</evidence>
<evidence type="ECO:0000256" key="7">
    <source>
        <dbReference type="ARBA" id="ARBA00023027"/>
    </source>
</evidence>
<evidence type="ECO:0000256" key="1">
    <source>
        <dbReference type="ARBA" id="ARBA00001947"/>
    </source>
</evidence>
<dbReference type="PROSITE" id="PS00059">
    <property type="entry name" value="ADH_ZINC"/>
    <property type="match status" value="1"/>
</dbReference>